<organism evidence="1 2">
    <name type="scientific">Asticcacaulis biprosthecium C19</name>
    <dbReference type="NCBI Taxonomy" id="715226"/>
    <lineage>
        <taxon>Bacteria</taxon>
        <taxon>Pseudomonadati</taxon>
        <taxon>Pseudomonadota</taxon>
        <taxon>Alphaproteobacteria</taxon>
        <taxon>Caulobacterales</taxon>
        <taxon>Caulobacteraceae</taxon>
        <taxon>Asticcacaulis</taxon>
    </lineage>
</organism>
<protein>
    <submittedName>
        <fullName evidence="1">Uncharacterized protein</fullName>
    </submittedName>
</protein>
<sequence>MQRNKSSVSLDPQTVDLVRREITTSPLKIMELPSMAIFPQRQESTKK</sequence>
<dbReference type="HOGENOM" id="CLU_3164105_0_0_5"/>
<dbReference type="STRING" id="715226.ABI_22990"/>
<evidence type="ECO:0000313" key="1">
    <source>
        <dbReference type="EMBL" id="EGF90887.1"/>
    </source>
</evidence>
<proteinExistence type="predicted"/>
<dbReference type="Proteomes" id="UP000006512">
    <property type="component" value="Unassembled WGS sequence"/>
</dbReference>
<dbReference type="AlphaFoldDB" id="F4QNH9"/>
<gene>
    <name evidence="1" type="ORF">ABI_22990</name>
</gene>
<name>F4QNH9_9CAUL</name>
<keyword evidence="2" id="KW-1185">Reference proteome</keyword>
<reference evidence="2" key="1">
    <citation type="submission" date="2011-03" db="EMBL/GenBank/DDBJ databases">
        <title>Draft genome sequence of Brevundimonas diminuta.</title>
        <authorList>
            <person name="Brown P.J.B."/>
            <person name="Buechlein A."/>
            <person name="Hemmerich C."/>
            <person name="Brun Y.V."/>
        </authorList>
    </citation>
    <scope>NUCLEOTIDE SEQUENCE [LARGE SCALE GENOMIC DNA]</scope>
    <source>
        <strain evidence="2">C19</strain>
    </source>
</reference>
<dbReference type="EMBL" id="GL883078">
    <property type="protein sequence ID" value="EGF90887.1"/>
    <property type="molecule type" value="Genomic_DNA"/>
</dbReference>
<evidence type="ECO:0000313" key="2">
    <source>
        <dbReference type="Proteomes" id="UP000006512"/>
    </source>
</evidence>
<accession>F4QNH9</accession>